<dbReference type="Proteomes" id="UP000260644">
    <property type="component" value="Unassembled WGS sequence"/>
</dbReference>
<accession>A0A3E1YHP5</accession>
<dbReference type="EMBL" id="QPMM01000001">
    <property type="protein sequence ID" value="RFS26877.1"/>
    <property type="molecule type" value="Genomic_DNA"/>
</dbReference>
<dbReference type="Gene3D" id="3.30.70.940">
    <property type="entry name" value="NusG, N-terminal domain"/>
    <property type="match status" value="1"/>
</dbReference>
<evidence type="ECO:0000313" key="2">
    <source>
        <dbReference type="Proteomes" id="UP000260644"/>
    </source>
</evidence>
<dbReference type="GO" id="GO:0006354">
    <property type="term" value="P:DNA-templated transcription elongation"/>
    <property type="evidence" value="ECO:0007669"/>
    <property type="project" value="InterPro"/>
</dbReference>
<proteinExistence type="predicted"/>
<dbReference type="InterPro" id="IPR036735">
    <property type="entry name" value="NGN_dom_sf"/>
</dbReference>
<reference evidence="1 2" key="1">
    <citation type="submission" date="2018-07" db="EMBL/GenBank/DDBJ databases">
        <title>Chitinophaga K2CV101002-2 sp. nov., isolated from a monsoon evergreen broad-leaved forest soil.</title>
        <authorList>
            <person name="Lv Y."/>
        </authorList>
    </citation>
    <scope>NUCLEOTIDE SEQUENCE [LARGE SCALE GENOMIC DNA]</scope>
    <source>
        <strain evidence="1 2">GDMCC 1.1288</strain>
    </source>
</reference>
<dbReference type="SUPFAM" id="SSF82679">
    <property type="entry name" value="N-utilization substance G protein NusG, N-terminal domain"/>
    <property type="match status" value="1"/>
</dbReference>
<protein>
    <submittedName>
        <fullName evidence="1">Uncharacterized protein</fullName>
    </submittedName>
</protein>
<gene>
    <name evidence="1" type="ORF">DVR12_03580</name>
</gene>
<comment type="caution">
    <text evidence="1">The sequence shown here is derived from an EMBL/GenBank/DDBJ whole genome shotgun (WGS) entry which is preliminary data.</text>
</comment>
<organism evidence="1 2">
    <name type="scientific">Chitinophaga silvatica</name>
    <dbReference type="NCBI Taxonomy" id="2282649"/>
    <lineage>
        <taxon>Bacteria</taxon>
        <taxon>Pseudomonadati</taxon>
        <taxon>Bacteroidota</taxon>
        <taxon>Chitinophagia</taxon>
        <taxon>Chitinophagales</taxon>
        <taxon>Chitinophagaceae</taxon>
        <taxon>Chitinophaga</taxon>
    </lineage>
</organism>
<evidence type="ECO:0000313" key="1">
    <source>
        <dbReference type="EMBL" id="RFS26877.1"/>
    </source>
</evidence>
<dbReference type="AlphaFoldDB" id="A0A3E1YHP5"/>
<keyword evidence="2" id="KW-1185">Reference proteome</keyword>
<name>A0A3E1YHP5_9BACT</name>
<sequence>MDYCSCMPAIFPSYVFVNLNNTQEYFSAIDADGAMSYVKMGKLAYRVPQTVIDSLNIVVGQGENLAVATDHYLPDEIVFIQNWPLTGLSCEVIKHSGKTKVLVRVYILNRNVIANMSLQMLQNYWSAGIDAKQQQTQRK</sequence>